<dbReference type="SUPFAM" id="SSF52540">
    <property type="entry name" value="P-loop containing nucleoside triphosphate hydrolases"/>
    <property type="match status" value="1"/>
</dbReference>
<gene>
    <name evidence="6" type="ORF">Dsin_014495</name>
</gene>
<reference evidence="6" key="1">
    <citation type="journal article" date="2023" name="Plant J.">
        <title>Genome sequences and population genomics provide insights into the demographic history, inbreeding, and mutation load of two 'living fossil' tree species of Dipteronia.</title>
        <authorList>
            <person name="Feng Y."/>
            <person name="Comes H.P."/>
            <person name="Chen J."/>
            <person name="Zhu S."/>
            <person name="Lu R."/>
            <person name="Zhang X."/>
            <person name="Li P."/>
            <person name="Qiu J."/>
            <person name="Olsen K.M."/>
            <person name="Qiu Y."/>
        </authorList>
    </citation>
    <scope>NUCLEOTIDE SEQUENCE</scope>
    <source>
        <strain evidence="6">NBL</strain>
    </source>
</reference>
<evidence type="ECO:0000259" key="5">
    <source>
        <dbReference type="Pfam" id="PF23598"/>
    </source>
</evidence>
<dbReference type="InterPro" id="IPR058922">
    <property type="entry name" value="WHD_DRP"/>
</dbReference>
<dbReference type="EMBL" id="JANJYJ010000004">
    <property type="protein sequence ID" value="KAK3220525.1"/>
    <property type="molecule type" value="Genomic_DNA"/>
</dbReference>
<dbReference type="Gene3D" id="3.80.10.10">
    <property type="entry name" value="Ribonuclease Inhibitor"/>
    <property type="match status" value="1"/>
</dbReference>
<dbReference type="InterPro" id="IPR032675">
    <property type="entry name" value="LRR_dom_sf"/>
</dbReference>
<dbReference type="InterPro" id="IPR027417">
    <property type="entry name" value="P-loop_NTPase"/>
</dbReference>
<feature type="domain" description="NB-ARC" evidence="3">
    <location>
        <begin position="212"/>
        <end position="372"/>
    </location>
</feature>
<dbReference type="Pfam" id="PF23559">
    <property type="entry name" value="WHD_DRP"/>
    <property type="match status" value="1"/>
</dbReference>
<dbReference type="InterPro" id="IPR042197">
    <property type="entry name" value="Apaf_helical"/>
</dbReference>
<dbReference type="InterPro" id="IPR044974">
    <property type="entry name" value="Disease_R_plants"/>
</dbReference>
<dbReference type="InterPro" id="IPR002182">
    <property type="entry name" value="NB-ARC"/>
</dbReference>
<dbReference type="Pfam" id="PF23598">
    <property type="entry name" value="LRR_14"/>
    <property type="match status" value="1"/>
</dbReference>
<organism evidence="6 7">
    <name type="scientific">Dipteronia sinensis</name>
    <dbReference type="NCBI Taxonomy" id="43782"/>
    <lineage>
        <taxon>Eukaryota</taxon>
        <taxon>Viridiplantae</taxon>
        <taxon>Streptophyta</taxon>
        <taxon>Embryophyta</taxon>
        <taxon>Tracheophyta</taxon>
        <taxon>Spermatophyta</taxon>
        <taxon>Magnoliopsida</taxon>
        <taxon>eudicotyledons</taxon>
        <taxon>Gunneridae</taxon>
        <taxon>Pentapetalae</taxon>
        <taxon>rosids</taxon>
        <taxon>malvids</taxon>
        <taxon>Sapindales</taxon>
        <taxon>Sapindaceae</taxon>
        <taxon>Hippocastanoideae</taxon>
        <taxon>Acereae</taxon>
        <taxon>Dipteronia</taxon>
    </lineage>
</organism>
<feature type="domain" description="Disease resistance R13L4/SHOC-2-like LRR" evidence="5">
    <location>
        <begin position="601"/>
        <end position="907"/>
    </location>
</feature>
<proteinExistence type="predicted"/>
<dbReference type="PANTHER" id="PTHR23155:SF955">
    <property type="entry name" value="AAA+ ATPASE DOMAIN-CONTAINING PROTEIN"/>
    <property type="match status" value="1"/>
</dbReference>
<dbReference type="Pfam" id="PF00931">
    <property type="entry name" value="NB-ARC"/>
    <property type="match status" value="1"/>
</dbReference>
<dbReference type="Gene3D" id="1.10.10.10">
    <property type="entry name" value="Winged helix-like DNA-binding domain superfamily/Winged helix DNA-binding domain"/>
    <property type="match status" value="1"/>
</dbReference>
<evidence type="ECO:0000313" key="6">
    <source>
        <dbReference type="EMBL" id="KAK3220525.1"/>
    </source>
</evidence>
<evidence type="ECO:0000313" key="7">
    <source>
        <dbReference type="Proteomes" id="UP001281410"/>
    </source>
</evidence>
<evidence type="ECO:0008006" key="8">
    <source>
        <dbReference type="Google" id="ProtNLM"/>
    </source>
</evidence>
<sequence length="988" mass="112049">MDAKVSVFILMKKLPLMFPTIGDSSFGEQIKNNLQSLNQLLRYAEDSEVSCVGGGGGGGGGDSMDNDDDQKTARILQALYSAVCAIDSFRVLHWMSKSSNRFSLSMWFKSLRSKKHFIIEMKGFNEKLIRCLSSDDHFDAKNEAASSVNDTEDVLNCIGQQQQQRWGRISGLCEETDVICIRQETTIKLRVRLTDQRELNEIVEEVRVNGDQLDHSSVKVIAVTGEGGSGKTTLARSVYNRVDVRRHFTNRAWVRVPDVFKARDVLAEIVKQIDQAEFAGVETLSAEDLVWKITKLLDGTRFLIVLDDVNTSEVWETLLVPICSSSSQSGGRIIVTTRDSGSFPGQATYSALHLGRLNEEESWKLFSNKVRITEDELNNSEMITLKDQILNICGGLPSTIALLGGLLSTKRQSHSDWSSVIVRAYKPGGDMLALSYQDLPLPVKPCFIYMGIFPRGFEVPVRRLFHLWCAEGFMTPSITEKLDREDLEEICLEELVIRNMVEVRWRLDGTPKTCCVPNFLYEFFSRKAANAGFFYQHFHQSSPESSGLTKLAVWRLAAYLGIKHFPYSQLDILNLRSYTAFDTRVRGTPAREIGMLLNKIVTSKGFGLLTVLDLEGVYKPKLSDDVMSKMLLLSYLGLRSTFIDELPAAVTDLAYLETLDLKHTNIRTKYLTFKSERLRHVYLNSHFNFEYLGMRSNSNMQTLWGVYYIIQRNFIRKWVQSFTRLRKLKLIGWPTLASNEIAEWISKLTSLETLKLVSISDDSKLSSSITLCTTLKEHHKLQNLYLVGILPKSVFDVGFLPPNLSKLTLSLSQLCYDPMLLLGGHQLQHLKILRLFGCIDKLQVQMTCPSNGFPKLQLLQLWNLPIKKLIVEAGAMPCLRELEIRSCQHLGEVTGLQNVNTLKELVLTNMPNDFGAKVEKFVRVEMHISDTILGVVLLLLWDRIIETKDLKIGHPMMFDIGTGHIQSCSIWREDQSFYSCNWKCSVFF</sequence>
<feature type="domain" description="Disease resistance protein winged helix" evidence="4">
    <location>
        <begin position="452"/>
        <end position="522"/>
    </location>
</feature>
<evidence type="ECO:0000256" key="2">
    <source>
        <dbReference type="ARBA" id="ARBA00022821"/>
    </source>
</evidence>
<keyword evidence="7" id="KW-1185">Reference proteome</keyword>
<keyword evidence="2" id="KW-0611">Plant defense</keyword>
<dbReference type="AlphaFoldDB" id="A0AAE0EBM2"/>
<dbReference type="InterPro" id="IPR036388">
    <property type="entry name" value="WH-like_DNA-bd_sf"/>
</dbReference>
<evidence type="ECO:0000256" key="1">
    <source>
        <dbReference type="ARBA" id="ARBA00022737"/>
    </source>
</evidence>
<dbReference type="PANTHER" id="PTHR23155">
    <property type="entry name" value="DISEASE RESISTANCE PROTEIN RP"/>
    <property type="match status" value="1"/>
</dbReference>
<protein>
    <recommendedName>
        <fullName evidence="8">NB-ARC domain-containing protein</fullName>
    </recommendedName>
</protein>
<keyword evidence="1" id="KW-0677">Repeat</keyword>
<accession>A0AAE0EBM2</accession>
<dbReference type="SUPFAM" id="SSF52058">
    <property type="entry name" value="L domain-like"/>
    <property type="match status" value="1"/>
</dbReference>
<dbReference type="Gene3D" id="1.10.8.430">
    <property type="entry name" value="Helical domain of apoptotic protease-activating factors"/>
    <property type="match status" value="1"/>
</dbReference>
<dbReference type="InterPro" id="IPR055414">
    <property type="entry name" value="LRR_R13L4/SHOC2-like"/>
</dbReference>
<dbReference type="Gene3D" id="3.40.50.300">
    <property type="entry name" value="P-loop containing nucleotide triphosphate hydrolases"/>
    <property type="match status" value="1"/>
</dbReference>
<comment type="caution">
    <text evidence="6">The sequence shown here is derived from an EMBL/GenBank/DDBJ whole genome shotgun (WGS) entry which is preliminary data.</text>
</comment>
<evidence type="ECO:0000259" key="4">
    <source>
        <dbReference type="Pfam" id="PF23559"/>
    </source>
</evidence>
<name>A0AAE0EBM2_9ROSI</name>
<dbReference type="GO" id="GO:0043531">
    <property type="term" value="F:ADP binding"/>
    <property type="evidence" value="ECO:0007669"/>
    <property type="project" value="InterPro"/>
</dbReference>
<evidence type="ECO:0000259" key="3">
    <source>
        <dbReference type="Pfam" id="PF00931"/>
    </source>
</evidence>
<dbReference type="GO" id="GO:0098542">
    <property type="term" value="P:defense response to other organism"/>
    <property type="evidence" value="ECO:0007669"/>
    <property type="project" value="TreeGrafter"/>
</dbReference>
<dbReference type="Proteomes" id="UP001281410">
    <property type="component" value="Unassembled WGS sequence"/>
</dbReference>
<dbReference type="PRINTS" id="PR00364">
    <property type="entry name" value="DISEASERSIST"/>
</dbReference>